<organism evidence="3 4">
    <name type="scientific">Tanacetum coccineum</name>
    <dbReference type="NCBI Taxonomy" id="301880"/>
    <lineage>
        <taxon>Eukaryota</taxon>
        <taxon>Viridiplantae</taxon>
        <taxon>Streptophyta</taxon>
        <taxon>Embryophyta</taxon>
        <taxon>Tracheophyta</taxon>
        <taxon>Spermatophyta</taxon>
        <taxon>Magnoliopsida</taxon>
        <taxon>eudicotyledons</taxon>
        <taxon>Gunneridae</taxon>
        <taxon>Pentapetalae</taxon>
        <taxon>asterids</taxon>
        <taxon>campanulids</taxon>
        <taxon>Asterales</taxon>
        <taxon>Asteraceae</taxon>
        <taxon>Asteroideae</taxon>
        <taxon>Anthemideae</taxon>
        <taxon>Anthemidinae</taxon>
        <taxon>Tanacetum</taxon>
    </lineage>
</organism>
<reference evidence="3" key="1">
    <citation type="journal article" date="2022" name="Int. J. Mol. Sci.">
        <title>Draft Genome of Tanacetum Coccineum: Genomic Comparison of Closely Related Tanacetum-Family Plants.</title>
        <authorList>
            <person name="Yamashiro T."/>
            <person name="Shiraishi A."/>
            <person name="Nakayama K."/>
            <person name="Satake H."/>
        </authorList>
    </citation>
    <scope>NUCLEOTIDE SEQUENCE</scope>
</reference>
<sequence length="593" mass="66625">MVVEGEVLNDSPRFVGILIMEFAAGGAVNFALKMKGDMIIKNLDLKLSHLINFRSFFVSCVMYIMTSRPWTHVSVQVPFGGVTDWYQNQGYREQITSILQFKMSVMGKISFFLGLQNFQSPSGIFLNQSKYALESLKKYGMESSDPVDTPMVEKSKLDKDPQGKVVDPTHYRRMAKPTKKYLHAIKRIFKYLRGTVNRGLWYPKDSSIALTAYADAAYPYIPETCITIDRDVVARVDAGIDMEVDVGVDVEDEVESSDRGTMEVRVDVVVRIDIPDGILMPNVVERLEQVEEGLQDIYEHVMEIPLQRIHDIKMRQRELEARSLIAGGDKASLLKQVASLERSNARLRGTMMMERARADRFRRREIGDIRCEAFRFSSMRLCMDFRIIVELVDSSSISNMTITRSGMTSEVIKELINQRVEEALAAYEATHAANALESESQSQNGSDGDNGNGGNGNGGDGNGGNVNGGNGHLNENNRGARLVAQECTYQDFIKCQPLNFKGTKGVVGLIRWFEKTKTVFHISNCPEKCHVKYATCTLLNNSLTWWNSHKRTIGTEAAFSMSWKELMKLMAKGPPAYTYTTILITPPSHGYSK</sequence>
<feature type="transmembrane region" description="Helical" evidence="2">
    <location>
        <begin position="14"/>
        <end position="32"/>
    </location>
</feature>
<proteinExistence type="predicted"/>
<comment type="caution">
    <text evidence="3">The sequence shown here is derived from an EMBL/GenBank/DDBJ whole genome shotgun (WGS) entry which is preliminary data.</text>
</comment>
<feature type="transmembrane region" description="Helical" evidence="2">
    <location>
        <begin position="53"/>
        <end position="70"/>
    </location>
</feature>
<protein>
    <recommendedName>
        <fullName evidence="5">Reverse transcriptase domain-containing protein</fullName>
    </recommendedName>
</protein>
<feature type="region of interest" description="Disordered" evidence="1">
    <location>
        <begin position="435"/>
        <end position="474"/>
    </location>
</feature>
<keyword evidence="2" id="KW-0812">Transmembrane</keyword>
<keyword evidence="2" id="KW-1133">Transmembrane helix</keyword>
<reference evidence="3" key="2">
    <citation type="submission" date="2022-01" db="EMBL/GenBank/DDBJ databases">
        <authorList>
            <person name="Yamashiro T."/>
            <person name="Shiraishi A."/>
            <person name="Satake H."/>
            <person name="Nakayama K."/>
        </authorList>
    </citation>
    <scope>NUCLEOTIDE SEQUENCE</scope>
</reference>
<evidence type="ECO:0008006" key="5">
    <source>
        <dbReference type="Google" id="ProtNLM"/>
    </source>
</evidence>
<evidence type="ECO:0000313" key="4">
    <source>
        <dbReference type="Proteomes" id="UP001151760"/>
    </source>
</evidence>
<accession>A0ABQ5GUK4</accession>
<name>A0ABQ5GUK4_9ASTR</name>
<evidence type="ECO:0000313" key="3">
    <source>
        <dbReference type="EMBL" id="GJT78974.1"/>
    </source>
</evidence>
<keyword evidence="2" id="KW-0472">Membrane</keyword>
<evidence type="ECO:0000256" key="2">
    <source>
        <dbReference type="SAM" id="Phobius"/>
    </source>
</evidence>
<feature type="compositionally biased region" description="Gly residues" evidence="1">
    <location>
        <begin position="448"/>
        <end position="471"/>
    </location>
</feature>
<keyword evidence="4" id="KW-1185">Reference proteome</keyword>
<dbReference type="EMBL" id="BQNB010018853">
    <property type="protein sequence ID" value="GJT78974.1"/>
    <property type="molecule type" value="Genomic_DNA"/>
</dbReference>
<evidence type="ECO:0000256" key="1">
    <source>
        <dbReference type="SAM" id="MobiDB-lite"/>
    </source>
</evidence>
<dbReference type="Proteomes" id="UP001151760">
    <property type="component" value="Unassembled WGS sequence"/>
</dbReference>
<gene>
    <name evidence="3" type="ORF">Tco_1045699</name>
</gene>